<organism evidence="1">
    <name type="scientific">Zea mays</name>
    <name type="common">Maize</name>
    <dbReference type="NCBI Taxonomy" id="4577"/>
    <lineage>
        <taxon>Eukaryota</taxon>
        <taxon>Viridiplantae</taxon>
        <taxon>Streptophyta</taxon>
        <taxon>Embryophyta</taxon>
        <taxon>Tracheophyta</taxon>
        <taxon>Spermatophyta</taxon>
        <taxon>Magnoliopsida</taxon>
        <taxon>Liliopsida</taxon>
        <taxon>Poales</taxon>
        <taxon>Poaceae</taxon>
        <taxon>PACMAD clade</taxon>
        <taxon>Panicoideae</taxon>
        <taxon>Andropogonodae</taxon>
        <taxon>Andropogoneae</taxon>
        <taxon>Tripsacinae</taxon>
        <taxon>Zea</taxon>
    </lineage>
</organism>
<name>A0A1D6P407_MAIZE</name>
<sequence length="49" mass="5264">MTAWINTVLLALASPELLVATVQETVDAGDAERVTTQSSTTRKSDDKDN</sequence>
<evidence type="ECO:0000313" key="1">
    <source>
        <dbReference type="EMBL" id="AQL04704.1"/>
    </source>
</evidence>
<gene>
    <name evidence="1" type="ORF">ZEAMMB73_Zm00001d046605</name>
</gene>
<dbReference type="PaxDb" id="4577-GRMZM2G703274_P01"/>
<accession>A0A1D6P407</accession>
<protein>
    <submittedName>
        <fullName evidence="1">Uncharacterized protein</fullName>
    </submittedName>
</protein>
<dbReference type="SMR" id="A0A1D6P407"/>
<proteinExistence type="predicted"/>
<dbReference type="AlphaFoldDB" id="A0A1D6P407"/>
<dbReference type="EMBL" id="CM000785">
    <property type="protein sequence ID" value="AQL04704.1"/>
    <property type="molecule type" value="Genomic_DNA"/>
</dbReference>
<dbReference type="InParanoid" id="A0A1D6P407"/>
<reference evidence="1" key="1">
    <citation type="submission" date="2015-12" db="EMBL/GenBank/DDBJ databases">
        <title>Update maize B73 reference genome by single molecule sequencing technologies.</title>
        <authorList>
            <consortium name="Maize Genome Sequencing Project"/>
            <person name="Ware D."/>
        </authorList>
    </citation>
    <scope>NUCLEOTIDE SEQUENCE</scope>
    <source>
        <tissue evidence="1">Seedling</tissue>
    </source>
</reference>